<dbReference type="Pfam" id="PF05598">
    <property type="entry name" value="DUF772"/>
    <property type="match status" value="1"/>
</dbReference>
<feature type="domain" description="Transposase DDE" evidence="3">
    <location>
        <begin position="413"/>
        <end position="502"/>
    </location>
</feature>
<feature type="compositionally biased region" description="Basic and acidic residues" evidence="1">
    <location>
        <begin position="141"/>
        <end position="152"/>
    </location>
</feature>
<sequence length="524" mass="59539">MFERIESTDDLLKDFYLPFGGKLNPNNRWVKLAKLVPWEQAEEKYVKVFGAPDEGQKAYSVRLALGSLLIKERLGLTDRETTLQIMENPYLQYFLGFGGYVDKEPFHHSLMTHFRDRLGPDILHEINDWIIKEGLKAEQEAAKAAAKAKEQTRDDDDDHPGGGQMVMKMDDTLTILEVDTTPEKSQQKGKAKSLFRLLPNPDAQTHRGTLMLDATCAPADIKYPTDLGLLNHAREILEGIIDALHQPLIGLAEKPRTYRRQARKAYLLVSKQRQPKGKTIRKAVKKQLGYVGRDLRIIENLSQQTSLSTLSKMTYRRLLVIRELHRQQQEMMNGGVHRVEHRIVSIEQPHVRPIVRGKAGASVEFGAKIAASLSNGYAWIETMQWDNFNESGTLQDAVKSYKERFGAYPAVILADKIYRNRENLAYCKGVGIRLSGPKLGRPSAENQATHRKQERQDAAERNAIEGKFGEGKRRYGLGLIRAKGAARSLTVIALSFMVMNLERRLRALFVHFFGWVFYRPLTGC</sequence>
<evidence type="ECO:0000313" key="5">
    <source>
        <dbReference type="Proteomes" id="UP000029409"/>
    </source>
</evidence>
<evidence type="ECO:0000259" key="3">
    <source>
        <dbReference type="Pfam" id="PF13586"/>
    </source>
</evidence>
<proteinExistence type="predicted"/>
<dbReference type="RefSeq" id="WP_042208820.1">
    <property type="nucleotide sequence ID" value="NZ_CP009288.1"/>
</dbReference>
<dbReference type="KEGG" id="pdu:PDUR_27185"/>
<keyword evidence="5" id="KW-1185">Reference proteome</keyword>
<dbReference type="Proteomes" id="UP000029409">
    <property type="component" value="Chromosome"/>
</dbReference>
<dbReference type="AlphaFoldDB" id="A0A089HXP0"/>
<dbReference type="PANTHER" id="PTHR33803">
    <property type="entry name" value="IS1478 TRANSPOSASE"/>
    <property type="match status" value="1"/>
</dbReference>
<evidence type="ECO:0000256" key="1">
    <source>
        <dbReference type="SAM" id="MobiDB-lite"/>
    </source>
</evidence>
<dbReference type="NCBIfam" id="NF033578">
    <property type="entry name" value="transpos_IS5_1"/>
    <property type="match status" value="1"/>
</dbReference>
<feature type="region of interest" description="Disordered" evidence="1">
    <location>
        <begin position="141"/>
        <end position="166"/>
    </location>
</feature>
<reference evidence="4 5" key="1">
    <citation type="submission" date="2014-08" db="EMBL/GenBank/DDBJ databases">
        <title>Comparative genomics of the Paenibacillus odorifer group.</title>
        <authorList>
            <person name="den Bakker H.C."/>
            <person name="Tsai Y.-C."/>
            <person name="Martin N."/>
            <person name="Korlach J."/>
            <person name="Wiedmann M."/>
        </authorList>
    </citation>
    <scope>NUCLEOTIDE SEQUENCE [LARGE SCALE GENOMIC DNA]</scope>
    <source>
        <strain evidence="4 5">DSM 1735</strain>
    </source>
</reference>
<feature type="region of interest" description="Disordered" evidence="1">
    <location>
        <begin position="438"/>
        <end position="461"/>
    </location>
</feature>
<feature type="domain" description="Transposase InsH N-terminal" evidence="2">
    <location>
        <begin position="22"/>
        <end position="117"/>
    </location>
</feature>
<dbReference type="OrthoDB" id="9770860at2"/>
<evidence type="ECO:0000313" key="4">
    <source>
        <dbReference type="EMBL" id="AIQ15138.1"/>
    </source>
</evidence>
<accession>A0A089HXP0</accession>
<organism evidence="4 5">
    <name type="scientific">Paenibacillus durus</name>
    <name type="common">Paenibacillus azotofixans</name>
    <dbReference type="NCBI Taxonomy" id="44251"/>
    <lineage>
        <taxon>Bacteria</taxon>
        <taxon>Bacillati</taxon>
        <taxon>Bacillota</taxon>
        <taxon>Bacilli</taxon>
        <taxon>Bacillales</taxon>
        <taxon>Paenibacillaceae</taxon>
        <taxon>Paenibacillus</taxon>
    </lineage>
</organism>
<dbReference type="InterPro" id="IPR025668">
    <property type="entry name" value="Tnp_DDE_dom"/>
</dbReference>
<dbReference type="Pfam" id="PF13586">
    <property type="entry name" value="DDE_Tnp_1_2"/>
    <property type="match status" value="1"/>
</dbReference>
<dbReference type="InterPro" id="IPR047710">
    <property type="entry name" value="Transpos_IS5-like"/>
</dbReference>
<dbReference type="eggNOG" id="COG3039">
    <property type="taxonomic scope" value="Bacteria"/>
</dbReference>
<protein>
    <submittedName>
        <fullName evidence="4">Transposase</fullName>
    </submittedName>
</protein>
<dbReference type="PANTHER" id="PTHR33803:SF3">
    <property type="entry name" value="BLL1974 PROTEIN"/>
    <property type="match status" value="1"/>
</dbReference>
<dbReference type="EMBL" id="CP009288">
    <property type="protein sequence ID" value="AIQ15138.1"/>
    <property type="molecule type" value="Genomic_DNA"/>
</dbReference>
<gene>
    <name evidence="4" type="ORF">PDUR_27185</name>
</gene>
<dbReference type="InterPro" id="IPR008490">
    <property type="entry name" value="Transposase_InsH_N"/>
</dbReference>
<evidence type="ECO:0000259" key="2">
    <source>
        <dbReference type="Pfam" id="PF05598"/>
    </source>
</evidence>
<dbReference type="STRING" id="44251.PDUR_27185"/>
<name>A0A089HXP0_PAEDU</name>